<dbReference type="GO" id="GO:0016787">
    <property type="term" value="F:hydrolase activity"/>
    <property type="evidence" value="ECO:0007669"/>
    <property type="project" value="UniProtKB-KW"/>
</dbReference>
<dbReference type="InterPro" id="IPR049730">
    <property type="entry name" value="SNF2/RAD54-like_C"/>
</dbReference>
<dbReference type="Proteomes" id="UP000321617">
    <property type="component" value="Unassembled WGS sequence"/>
</dbReference>
<dbReference type="InterPro" id="IPR001650">
    <property type="entry name" value="Helicase_C-like"/>
</dbReference>
<gene>
    <name evidence="4" type="ORF">LX16_0725</name>
</gene>
<dbReference type="PROSITE" id="PS51194">
    <property type="entry name" value="HELICASE_CTER"/>
    <property type="match status" value="1"/>
</dbReference>
<feature type="domain" description="Helicase C-terminal" evidence="3">
    <location>
        <begin position="461"/>
        <end position="625"/>
    </location>
</feature>
<feature type="domain" description="Helicase ATP-binding" evidence="2">
    <location>
        <begin position="186"/>
        <end position="341"/>
    </location>
</feature>
<dbReference type="SUPFAM" id="SSF52540">
    <property type="entry name" value="P-loop containing nucleoside triphosphate hydrolases"/>
    <property type="match status" value="2"/>
</dbReference>
<reference evidence="4 5" key="1">
    <citation type="journal article" date="2013" name="Stand. Genomic Sci.">
        <title>Genomic Encyclopedia of Type Strains, Phase I: The one thousand microbial genomes (KMG-I) project.</title>
        <authorList>
            <person name="Kyrpides N.C."/>
            <person name="Woyke T."/>
            <person name="Eisen J.A."/>
            <person name="Garrity G."/>
            <person name="Lilburn T.G."/>
            <person name="Beck B.J."/>
            <person name="Whitman W.B."/>
            <person name="Hugenholtz P."/>
            <person name="Klenk H.P."/>
        </authorList>
    </citation>
    <scope>NUCLEOTIDE SEQUENCE [LARGE SCALE GENOMIC DNA]</scope>
    <source>
        <strain evidence="4 5">DSM 45044</strain>
    </source>
</reference>
<dbReference type="InterPro" id="IPR000330">
    <property type="entry name" value="SNF2_N"/>
</dbReference>
<evidence type="ECO:0000256" key="1">
    <source>
        <dbReference type="ARBA" id="ARBA00022801"/>
    </source>
</evidence>
<organism evidence="4 5">
    <name type="scientific">Stackebrandtia albiflava</name>
    <dbReference type="NCBI Taxonomy" id="406432"/>
    <lineage>
        <taxon>Bacteria</taxon>
        <taxon>Bacillati</taxon>
        <taxon>Actinomycetota</taxon>
        <taxon>Actinomycetes</taxon>
        <taxon>Glycomycetales</taxon>
        <taxon>Glycomycetaceae</taxon>
        <taxon>Stackebrandtia</taxon>
    </lineage>
</organism>
<proteinExistence type="predicted"/>
<dbReference type="RefSeq" id="WP_211354266.1">
    <property type="nucleotide sequence ID" value="NZ_BAABIJ010000001.1"/>
</dbReference>
<dbReference type="CDD" id="cd18793">
    <property type="entry name" value="SF2_C_SNF"/>
    <property type="match status" value="1"/>
</dbReference>
<evidence type="ECO:0000259" key="2">
    <source>
        <dbReference type="PROSITE" id="PS51192"/>
    </source>
</evidence>
<dbReference type="InterPro" id="IPR027417">
    <property type="entry name" value="P-loop_NTPase"/>
</dbReference>
<name>A0A562VB04_9ACTN</name>
<evidence type="ECO:0000259" key="3">
    <source>
        <dbReference type="PROSITE" id="PS51194"/>
    </source>
</evidence>
<keyword evidence="4" id="KW-0347">Helicase</keyword>
<dbReference type="InterPro" id="IPR014001">
    <property type="entry name" value="Helicase_ATP-bd"/>
</dbReference>
<dbReference type="GO" id="GO:0004386">
    <property type="term" value="F:helicase activity"/>
    <property type="evidence" value="ECO:0007669"/>
    <property type="project" value="UniProtKB-KW"/>
</dbReference>
<evidence type="ECO:0000313" key="5">
    <source>
        <dbReference type="Proteomes" id="UP000321617"/>
    </source>
</evidence>
<dbReference type="InterPro" id="IPR038718">
    <property type="entry name" value="SNF2-like_sf"/>
</dbReference>
<dbReference type="PANTHER" id="PTHR10799">
    <property type="entry name" value="SNF2/RAD54 HELICASE FAMILY"/>
    <property type="match status" value="1"/>
</dbReference>
<dbReference type="Pfam" id="PF00271">
    <property type="entry name" value="Helicase_C"/>
    <property type="match status" value="1"/>
</dbReference>
<accession>A0A562VB04</accession>
<dbReference type="PROSITE" id="PS51192">
    <property type="entry name" value="HELICASE_ATP_BIND_1"/>
    <property type="match status" value="1"/>
</dbReference>
<protein>
    <submittedName>
        <fullName evidence="4">Helicase-like protein</fullName>
    </submittedName>
</protein>
<sequence length="639" mass="69746">MRPTALQVTFCPDPDPSEPGVLVWWGPPDPAEAARRRGLPEGAPGRLRCVVPEDDRLTVTHLPVRLVPLDQGLPALTSLAVGRQSSDSLRAWRTAGLIAMGHRDGSQLDRLAELLPPAANPISRDGETVWRPGPLLRTFLRDTHRTFARPHGRPDRLREVPAAAPAEVRVSATLRPYQLEGVGWLRAIAAARTGGVLADDMGLGKTLQTIALLAGRPGDRPHLVVCPTSVVGNWARELHRFAPGLPVVRHHGTDRATGGAFPAGSVVVTSYSLLLRDITMLADQDWDVAVMDEAQQIKNHTSQTAKAARRIPAAVRLALTGTPVENRLTELWSIMDYTNPGLLGTTKAFAKRFAEPVEQRGDTGAAGRLRELVAPYLLRRLKADVATDLPAKQESIVACSLTSEQASLYRTAVSRAWDTGFGAGIERHGRILKLLTELKQICNHPAQHLKQDGPLRGRSGKLDRATEMLAEAVSEGAQSLVFTQYRVMGELLARHLAERLALPEVPFLHGGVRQPDRDVMVARFQNGDDPPPILIVSLKAGGTGLNLTAASHVLHYDRWWNPAVEDQATDRAHRIGQDKPVDVYKLVTGGTLEERIADLLERKRSIAEAITGTGEDWITRLDDAELRKLVLLSEAEVAE</sequence>
<dbReference type="Pfam" id="PF00176">
    <property type="entry name" value="SNF2-rel_dom"/>
    <property type="match status" value="1"/>
</dbReference>
<keyword evidence="1" id="KW-0378">Hydrolase</keyword>
<evidence type="ECO:0000313" key="4">
    <source>
        <dbReference type="EMBL" id="TWJ15028.1"/>
    </source>
</evidence>
<dbReference type="Gene3D" id="3.40.50.300">
    <property type="entry name" value="P-loop containing nucleotide triphosphate hydrolases"/>
    <property type="match status" value="1"/>
</dbReference>
<dbReference type="Gene3D" id="3.40.50.10810">
    <property type="entry name" value="Tandem AAA-ATPase domain"/>
    <property type="match status" value="1"/>
</dbReference>
<comment type="caution">
    <text evidence="4">The sequence shown here is derived from an EMBL/GenBank/DDBJ whole genome shotgun (WGS) entry which is preliminary data.</text>
</comment>
<keyword evidence="4" id="KW-0067">ATP-binding</keyword>
<keyword evidence="4" id="KW-0547">Nucleotide-binding</keyword>
<dbReference type="CDD" id="cd18012">
    <property type="entry name" value="DEXQc_arch_SWI2_SNF2"/>
    <property type="match status" value="1"/>
</dbReference>
<dbReference type="SMART" id="SM00487">
    <property type="entry name" value="DEXDc"/>
    <property type="match status" value="1"/>
</dbReference>
<dbReference type="EMBL" id="VLLL01000005">
    <property type="protein sequence ID" value="TWJ15028.1"/>
    <property type="molecule type" value="Genomic_DNA"/>
</dbReference>
<keyword evidence="5" id="KW-1185">Reference proteome</keyword>
<dbReference type="SMART" id="SM00490">
    <property type="entry name" value="HELICc"/>
    <property type="match status" value="1"/>
</dbReference>
<dbReference type="AlphaFoldDB" id="A0A562VB04"/>
<dbReference type="GO" id="GO:0005524">
    <property type="term" value="F:ATP binding"/>
    <property type="evidence" value="ECO:0007669"/>
    <property type="project" value="InterPro"/>
</dbReference>